<name>A0A8S1RGN9_9CILI</name>
<evidence type="ECO:0000313" key="3">
    <source>
        <dbReference type="Proteomes" id="UP000692954"/>
    </source>
</evidence>
<keyword evidence="1" id="KW-0732">Signal</keyword>
<evidence type="ECO:0000313" key="2">
    <source>
        <dbReference type="EMBL" id="CAD8127148.1"/>
    </source>
</evidence>
<sequence length="673" mass="77280">MLSFVLISIFQQIGRCQMVFSYQTFTQNSFSTSNGWSVIGGNAGFEVRDGLTIFGGSNVFGGGVSIYKEILISPRHHTIKLKMKIWAINTWDNESILTKVDGEIVDEQTVSSNKGNSFGQFIQQEIIIPHYSQSIILEITTTLQAPSSEKSWGVRDIYIYTYNCPVGCYFCTYLDTTVDQCLPYIQKINHFLGAFLNTNEGWMVTNEQISQFKCDQISTFGKYKTGTTITKEYFFEPHYEMRITFQFWKFDALTTSQYSLKVDEIVVWSDYKTKAGKIELCGSSTKPEQFYNVDLRIYHVNQYTTIKFVSDAITPTDYFGIRELAIFLLRCDASCELCEASPTTCITGTKLTENLLESDLTEINFATQSQWGSYTPSDATGQIKMPYLTETYFSSMNYLSFYNLLYKDFELEDHEKIKIQFQAYAAGEALNINLKIDEDYDEIVSIGETLPVSTCTPSLTYNIEDYSFWEYTFDHTGNFVRIQFESQPYISGNYKYGFNHFNIYSIKEDCTNNPCVQVESLINSNFFTTTFTDPQNWQLLSYSPMAISICGAISVVGGYNIAHKNIFLQKRSSISQPHKILRLLLVIYYLDSWTSNKSLRILADKVIIWDQTVDYNKNQQNFCSSNASYKDQMVTVDVSFPHNKASLTFQFMIMNGDGTEFYAIKNYQLFYSN</sequence>
<dbReference type="OrthoDB" id="293523at2759"/>
<feature type="chain" id="PRO_5035753118" evidence="1">
    <location>
        <begin position="17"/>
        <end position="673"/>
    </location>
</feature>
<dbReference type="PANTHER" id="PTHR39767:SF2">
    <property type="entry name" value="CHROMOSOME UNDETERMINED SCAFFOLD_1, WHOLE GENOME SHOTGUN SEQUENCE"/>
    <property type="match status" value="1"/>
</dbReference>
<accession>A0A8S1RGN9</accession>
<feature type="signal peptide" evidence="1">
    <location>
        <begin position="1"/>
        <end position="16"/>
    </location>
</feature>
<comment type="caution">
    <text evidence="2">The sequence shown here is derived from an EMBL/GenBank/DDBJ whole genome shotgun (WGS) entry which is preliminary data.</text>
</comment>
<gene>
    <name evidence="2" type="ORF">PSON_ATCC_30995.1.T1730070</name>
</gene>
<dbReference type="EMBL" id="CAJJDN010000173">
    <property type="protein sequence ID" value="CAD8127148.1"/>
    <property type="molecule type" value="Genomic_DNA"/>
</dbReference>
<dbReference type="PANTHER" id="PTHR39767">
    <property type="entry name" value="CALCIUM/CALMODULIN-BINDING MEMBRANE PROTEIN PCM4-RELATED"/>
    <property type="match status" value="1"/>
</dbReference>
<protein>
    <submittedName>
        <fullName evidence="2">Uncharacterized protein</fullName>
    </submittedName>
</protein>
<reference evidence="2" key="1">
    <citation type="submission" date="2021-01" db="EMBL/GenBank/DDBJ databases">
        <authorList>
            <consortium name="Genoscope - CEA"/>
            <person name="William W."/>
        </authorList>
    </citation>
    <scope>NUCLEOTIDE SEQUENCE</scope>
</reference>
<organism evidence="2 3">
    <name type="scientific">Paramecium sonneborni</name>
    <dbReference type="NCBI Taxonomy" id="65129"/>
    <lineage>
        <taxon>Eukaryota</taxon>
        <taxon>Sar</taxon>
        <taxon>Alveolata</taxon>
        <taxon>Ciliophora</taxon>
        <taxon>Intramacronucleata</taxon>
        <taxon>Oligohymenophorea</taxon>
        <taxon>Peniculida</taxon>
        <taxon>Parameciidae</taxon>
        <taxon>Paramecium</taxon>
    </lineage>
</organism>
<keyword evidence="3" id="KW-1185">Reference proteome</keyword>
<dbReference type="AlphaFoldDB" id="A0A8S1RGN9"/>
<evidence type="ECO:0000256" key="1">
    <source>
        <dbReference type="SAM" id="SignalP"/>
    </source>
</evidence>
<proteinExistence type="predicted"/>
<dbReference type="Proteomes" id="UP000692954">
    <property type="component" value="Unassembled WGS sequence"/>
</dbReference>